<gene>
    <name evidence="1" type="ORF">POTOM_010615</name>
</gene>
<proteinExistence type="predicted"/>
<comment type="caution">
    <text evidence="1">The sequence shown here is derived from an EMBL/GenBank/DDBJ whole genome shotgun (WGS) entry which is preliminary data.</text>
</comment>
<dbReference type="EMBL" id="JAAWWB010000004">
    <property type="protein sequence ID" value="KAG6784902.1"/>
    <property type="molecule type" value="Genomic_DNA"/>
</dbReference>
<accession>A0A8X8ADX1</accession>
<evidence type="ECO:0000313" key="2">
    <source>
        <dbReference type="Proteomes" id="UP000886885"/>
    </source>
</evidence>
<dbReference type="AlphaFoldDB" id="A0A8X8ADX1"/>
<organism evidence="1 2">
    <name type="scientific">Populus tomentosa</name>
    <name type="common">Chinese white poplar</name>
    <dbReference type="NCBI Taxonomy" id="118781"/>
    <lineage>
        <taxon>Eukaryota</taxon>
        <taxon>Viridiplantae</taxon>
        <taxon>Streptophyta</taxon>
        <taxon>Embryophyta</taxon>
        <taxon>Tracheophyta</taxon>
        <taxon>Spermatophyta</taxon>
        <taxon>Magnoliopsida</taxon>
        <taxon>eudicotyledons</taxon>
        <taxon>Gunneridae</taxon>
        <taxon>Pentapetalae</taxon>
        <taxon>rosids</taxon>
        <taxon>fabids</taxon>
        <taxon>Malpighiales</taxon>
        <taxon>Salicaceae</taxon>
        <taxon>Saliceae</taxon>
        <taxon>Populus</taxon>
    </lineage>
</organism>
<dbReference type="Proteomes" id="UP000886885">
    <property type="component" value="Chromosome 2D"/>
</dbReference>
<sequence length="140" mass="15537">MSFPGVCARVLCVIVSHVMERGCLGKEMVRKLYWRNYNLLNQSPNSFSRPATGPRFMKSPLNVDSHVILLQRKAWSVSRGALCGTEVRGGVAFRHLALGLETHDSQSPEFFALDSSSLKARRTSFDNPSAVVLKRKGDGE</sequence>
<protein>
    <submittedName>
        <fullName evidence="1">Uncharacterized protein</fullName>
    </submittedName>
</protein>
<reference evidence="1" key="1">
    <citation type="journal article" date="2020" name="bioRxiv">
        <title>Hybrid origin of Populus tomentosa Carr. identified through genome sequencing and phylogenomic analysis.</title>
        <authorList>
            <person name="An X."/>
            <person name="Gao K."/>
            <person name="Chen Z."/>
            <person name="Li J."/>
            <person name="Yang X."/>
            <person name="Yang X."/>
            <person name="Zhou J."/>
            <person name="Guo T."/>
            <person name="Zhao T."/>
            <person name="Huang S."/>
            <person name="Miao D."/>
            <person name="Khan W.U."/>
            <person name="Rao P."/>
            <person name="Ye M."/>
            <person name="Lei B."/>
            <person name="Liao W."/>
            <person name="Wang J."/>
            <person name="Ji L."/>
            <person name="Li Y."/>
            <person name="Guo B."/>
            <person name="Mustafa N.S."/>
            <person name="Li S."/>
            <person name="Yun Q."/>
            <person name="Keller S.R."/>
            <person name="Mao J."/>
            <person name="Zhang R."/>
            <person name="Strauss S.H."/>
        </authorList>
    </citation>
    <scope>NUCLEOTIDE SEQUENCE</scope>
    <source>
        <strain evidence="1">GM15</strain>
        <tissue evidence="1">Leaf</tissue>
    </source>
</reference>
<name>A0A8X8ADX1_POPTO</name>
<keyword evidence="2" id="KW-1185">Reference proteome</keyword>
<evidence type="ECO:0000313" key="1">
    <source>
        <dbReference type="EMBL" id="KAG6784902.1"/>
    </source>
</evidence>